<reference evidence="3" key="1">
    <citation type="journal article" date="2017" name="Nat. Commun.">
        <title>The asparagus genome sheds light on the origin and evolution of a young Y chromosome.</title>
        <authorList>
            <person name="Harkess A."/>
            <person name="Zhou J."/>
            <person name="Xu C."/>
            <person name="Bowers J.E."/>
            <person name="Van der Hulst R."/>
            <person name="Ayyampalayam S."/>
            <person name="Mercati F."/>
            <person name="Riccardi P."/>
            <person name="McKain M.R."/>
            <person name="Kakrana A."/>
            <person name="Tang H."/>
            <person name="Ray J."/>
            <person name="Groenendijk J."/>
            <person name="Arikit S."/>
            <person name="Mathioni S.M."/>
            <person name="Nakano M."/>
            <person name="Shan H."/>
            <person name="Telgmann-Rauber A."/>
            <person name="Kanno A."/>
            <person name="Yue Z."/>
            <person name="Chen H."/>
            <person name="Li W."/>
            <person name="Chen Y."/>
            <person name="Xu X."/>
            <person name="Zhang Y."/>
            <person name="Luo S."/>
            <person name="Chen H."/>
            <person name="Gao J."/>
            <person name="Mao Z."/>
            <person name="Pires J.C."/>
            <person name="Luo M."/>
            <person name="Kudrna D."/>
            <person name="Wing R.A."/>
            <person name="Meyers B.C."/>
            <person name="Yi K."/>
            <person name="Kong H."/>
            <person name="Lavrijsen P."/>
            <person name="Sunseri F."/>
            <person name="Falavigna A."/>
            <person name="Ye Y."/>
            <person name="Leebens-Mack J.H."/>
            <person name="Chen G."/>
        </authorList>
    </citation>
    <scope>NUCLEOTIDE SEQUENCE [LARGE SCALE GENOMIC DNA]</scope>
    <source>
        <strain evidence="3">cv. DH0086</strain>
    </source>
</reference>
<dbReference type="PANTHER" id="PTHR34121">
    <property type="entry name" value="MYOSIN-11"/>
    <property type="match status" value="1"/>
</dbReference>
<evidence type="ECO:0000256" key="1">
    <source>
        <dbReference type="SAM" id="MobiDB-lite"/>
    </source>
</evidence>
<proteinExistence type="predicted"/>
<evidence type="ECO:0000313" key="2">
    <source>
        <dbReference type="EMBL" id="ONK77001.1"/>
    </source>
</evidence>
<dbReference type="Proteomes" id="UP000243459">
    <property type="component" value="Chromosome 2"/>
</dbReference>
<dbReference type="Gramene" id="ONK77001">
    <property type="protein sequence ID" value="ONK77001"/>
    <property type="gene ID" value="A4U43_C02F2090"/>
</dbReference>
<dbReference type="EMBL" id="CM007382">
    <property type="protein sequence ID" value="ONK77001.1"/>
    <property type="molecule type" value="Genomic_DNA"/>
</dbReference>
<dbReference type="AlphaFoldDB" id="A0A5P1FK06"/>
<name>A0A5P1FK06_ASPOF</name>
<dbReference type="OMA" id="YIAYVYI"/>
<accession>A0A5P1FK06</accession>
<protein>
    <submittedName>
        <fullName evidence="2">Uncharacterized protein</fullName>
    </submittedName>
</protein>
<keyword evidence="3" id="KW-1185">Reference proteome</keyword>
<organism evidence="2 3">
    <name type="scientific">Asparagus officinalis</name>
    <name type="common">Garden asparagus</name>
    <dbReference type="NCBI Taxonomy" id="4686"/>
    <lineage>
        <taxon>Eukaryota</taxon>
        <taxon>Viridiplantae</taxon>
        <taxon>Streptophyta</taxon>
        <taxon>Embryophyta</taxon>
        <taxon>Tracheophyta</taxon>
        <taxon>Spermatophyta</taxon>
        <taxon>Magnoliopsida</taxon>
        <taxon>Liliopsida</taxon>
        <taxon>Asparagales</taxon>
        <taxon>Asparagaceae</taxon>
        <taxon>Asparagoideae</taxon>
        <taxon>Asparagus</taxon>
    </lineage>
</organism>
<feature type="region of interest" description="Disordered" evidence="1">
    <location>
        <begin position="415"/>
        <end position="436"/>
    </location>
</feature>
<dbReference type="PANTHER" id="PTHR34121:SF1">
    <property type="entry name" value="FILAMIN-A-INTERACTING PROTEIN 1"/>
    <property type="match status" value="1"/>
</dbReference>
<gene>
    <name evidence="2" type="ORF">A4U43_C02F2090</name>
</gene>
<evidence type="ECO:0000313" key="3">
    <source>
        <dbReference type="Proteomes" id="UP000243459"/>
    </source>
</evidence>
<sequence>MVEFNRRLTFCVTQILDAPNEEEVSLLLEIFGLSLTGDKDIHYAIMNRIQHLAKAFSIYHDEVLVKREELLQFAQSAISGVKMNADLTSIDKTNGNARNKTLRKGRRIPSLAGAVGATKVDKLKVLAESLANSSSKAETRIVDHRNQLEEALNFRVAKTHEVSETEKALKADIAGLERHRNILEDELMKVNISLKSATLRLHKHREERNHFDEASNQIIVHLKSKENELSRSIVSFKVEADTVHEWIQFLEETWVYQSSYTEHKEKQTNAELEKCGDCLLRLIKHHLLACKKELRPSIDHIKTLVDSLNSLRGRSENTLAANTEASSNSKSQESLEKEYLESERKIVTALSVVDRMKELFYTAQTQASRRDDPEIKELFDSIEEMRREFGSVERPKLELEIPKLARRLSRRRLAKGLSNASDSPKPKRSESPFSAKAHQLYQGAELAEFVDASGDWSNDETLGWEFDDN</sequence>